<dbReference type="OrthoDB" id="5654at2"/>
<sequence>MEINELKEWLRIDGNDEDATLTGLISSSEILIKQSTGVDPEDVEADTNAQDLYKLLQKIIIADLYENRLGASKINPIIVSLYAQLEAYKLKKE</sequence>
<evidence type="ECO:0000313" key="2">
    <source>
        <dbReference type="Proteomes" id="UP000190285"/>
    </source>
</evidence>
<proteinExistence type="predicted"/>
<name>A0A1T5KFG0_9FIRM</name>
<dbReference type="Gene3D" id="1.10.3230.30">
    <property type="entry name" value="Phage gp6-like head-tail connector protein"/>
    <property type="match status" value="1"/>
</dbReference>
<dbReference type="STRING" id="36842.SAMN02194393_01757"/>
<dbReference type="EMBL" id="FUZT01000004">
    <property type="protein sequence ID" value="SKC62456.1"/>
    <property type="molecule type" value="Genomic_DNA"/>
</dbReference>
<dbReference type="Pfam" id="PF05135">
    <property type="entry name" value="Phage_connect_1"/>
    <property type="match status" value="1"/>
</dbReference>
<dbReference type="CDD" id="cd08054">
    <property type="entry name" value="gp6"/>
    <property type="match status" value="1"/>
</dbReference>
<dbReference type="RefSeq" id="WP_079490937.1">
    <property type="nucleotide sequence ID" value="NZ_FUZT01000004.1"/>
</dbReference>
<accession>A0A1T5KFG0</accession>
<dbReference type="AlphaFoldDB" id="A0A1T5KFG0"/>
<dbReference type="InterPro" id="IPR006450">
    <property type="entry name" value="Phage_HK97_gp6-like"/>
</dbReference>
<protein>
    <submittedName>
        <fullName evidence="1">Uncharacterized phage protein (Possible DNA packaging)</fullName>
    </submittedName>
</protein>
<dbReference type="InterPro" id="IPR021146">
    <property type="entry name" value="Phage_gp6-like_head-tail"/>
</dbReference>
<dbReference type="Proteomes" id="UP000190285">
    <property type="component" value="Unassembled WGS sequence"/>
</dbReference>
<organism evidence="1 2">
    <name type="scientific">Maledivibacter halophilus</name>
    <dbReference type="NCBI Taxonomy" id="36842"/>
    <lineage>
        <taxon>Bacteria</taxon>
        <taxon>Bacillati</taxon>
        <taxon>Bacillota</taxon>
        <taxon>Clostridia</taxon>
        <taxon>Peptostreptococcales</taxon>
        <taxon>Caminicellaceae</taxon>
        <taxon>Maledivibacter</taxon>
    </lineage>
</organism>
<gene>
    <name evidence="1" type="ORF">SAMN02194393_01757</name>
</gene>
<keyword evidence="2" id="KW-1185">Reference proteome</keyword>
<dbReference type="NCBIfam" id="TIGR01560">
    <property type="entry name" value="put_DNA_pack"/>
    <property type="match status" value="1"/>
</dbReference>
<reference evidence="1 2" key="1">
    <citation type="submission" date="2017-02" db="EMBL/GenBank/DDBJ databases">
        <authorList>
            <person name="Peterson S.W."/>
        </authorList>
    </citation>
    <scope>NUCLEOTIDE SEQUENCE [LARGE SCALE GENOMIC DNA]</scope>
    <source>
        <strain evidence="1 2">M1</strain>
    </source>
</reference>
<evidence type="ECO:0000313" key="1">
    <source>
        <dbReference type="EMBL" id="SKC62456.1"/>
    </source>
</evidence>